<reference evidence="3" key="1">
    <citation type="submission" date="2024-05" db="EMBL/GenBank/DDBJ databases">
        <title>Planctomycetes of the genus Singulisphaera possess chitinolytic capabilities.</title>
        <authorList>
            <person name="Ivanova A."/>
        </authorList>
    </citation>
    <scope>NUCLEOTIDE SEQUENCE</scope>
    <source>
        <strain evidence="3">Ch08T</strain>
    </source>
</reference>
<dbReference type="Pfam" id="PF06439">
    <property type="entry name" value="3keto-disac_hyd"/>
    <property type="match status" value="1"/>
</dbReference>
<feature type="domain" description="3-keto-alpha-glucoside-1,2-lyase/3-keto-2-hydroxy-glucal hydratase" evidence="2">
    <location>
        <begin position="24"/>
        <end position="215"/>
    </location>
</feature>
<organism evidence="3">
    <name type="scientific">Singulisphaera sp. Ch08</name>
    <dbReference type="NCBI Taxonomy" id="3120278"/>
    <lineage>
        <taxon>Bacteria</taxon>
        <taxon>Pseudomonadati</taxon>
        <taxon>Planctomycetota</taxon>
        <taxon>Planctomycetia</taxon>
        <taxon>Isosphaerales</taxon>
        <taxon>Isosphaeraceae</taxon>
        <taxon>Singulisphaera</taxon>
    </lineage>
</organism>
<proteinExistence type="predicted"/>
<dbReference type="EMBL" id="CP155447">
    <property type="protein sequence ID" value="XBH01309.1"/>
    <property type="molecule type" value="Genomic_DNA"/>
</dbReference>
<dbReference type="GO" id="GO:0016787">
    <property type="term" value="F:hydrolase activity"/>
    <property type="evidence" value="ECO:0007669"/>
    <property type="project" value="InterPro"/>
</dbReference>
<keyword evidence="1" id="KW-0732">Signal</keyword>
<dbReference type="Gene3D" id="2.60.120.560">
    <property type="entry name" value="Exo-inulinase, domain 1"/>
    <property type="match status" value="1"/>
</dbReference>
<protein>
    <submittedName>
        <fullName evidence="3">DUF1080 domain-containing protein</fullName>
    </submittedName>
</protein>
<name>A0AAU7C7Q4_9BACT</name>
<dbReference type="AlphaFoldDB" id="A0AAU7C7Q4"/>
<dbReference type="RefSeq" id="WP_406694005.1">
    <property type="nucleotide sequence ID" value="NZ_CP155447.1"/>
</dbReference>
<evidence type="ECO:0000259" key="2">
    <source>
        <dbReference type="Pfam" id="PF06439"/>
    </source>
</evidence>
<evidence type="ECO:0000313" key="3">
    <source>
        <dbReference type="EMBL" id="XBH01309.1"/>
    </source>
</evidence>
<evidence type="ECO:0000256" key="1">
    <source>
        <dbReference type="SAM" id="SignalP"/>
    </source>
</evidence>
<gene>
    <name evidence="3" type="ORF">V5E97_23470</name>
</gene>
<feature type="chain" id="PRO_5043929982" evidence="1">
    <location>
        <begin position="23"/>
        <end position="230"/>
    </location>
</feature>
<accession>A0AAU7C7Q4</accession>
<feature type="signal peptide" evidence="1">
    <location>
        <begin position="1"/>
        <end position="22"/>
    </location>
</feature>
<dbReference type="InterPro" id="IPR010496">
    <property type="entry name" value="AL/BT2_dom"/>
</dbReference>
<sequence>MSCVRWVVTASLFAWLGVPAVAEDFRDLFNGKDLDGWVAEGVKDFVKDGETRPVWSVKDGEILCTGQGFGFLRYDREQFADFVFEVEFRMAPKCNSGLGIRTRVFDPKSSRATRPSIYSYEIQLTDDAGQPASTHSSGSLYRYVAPKESAMKPALEWNRIIVECVGSEIKVTLNDKAIIDVDQNTIEALKKKPLKGYVCLQNHGGTIEFRNIRIREIKGTNNRSKLSTFQ</sequence>